<feature type="domain" description="RING-type" evidence="6">
    <location>
        <begin position="137"/>
        <end position="177"/>
    </location>
</feature>
<keyword evidence="3" id="KW-0862">Zinc</keyword>
<evidence type="ECO:0000256" key="4">
    <source>
        <dbReference type="PROSITE-ProRule" id="PRU00175"/>
    </source>
</evidence>
<gene>
    <name evidence="7" type="ORF">V5799_032652</name>
</gene>
<dbReference type="GO" id="GO:0043122">
    <property type="term" value="P:regulation of canonical NF-kappaB signal transduction"/>
    <property type="evidence" value="ECO:0007669"/>
    <property type="project" value="TreeGrafter"/>
</dbReference>
<evidence type="ECO:0000256" key="3">
    <source>
        <dbReference type="ARBA" id="ARBA00022833"/>
    </source>
</evidence>
<keyword evidence="1" id="KW-0479">Metal-binding</keyword>
<evidence type="ECO:0000313" key="7">
    <source>
        <dbReference type="EMBL" id="KAK8764737.1"/>
    </source>
</evidence>
<dbReference type="PROSITE" id="PS50089">
    <property type="entry name" value="ZF_RING_2"/>
    <property type="match status" value="1"/>
</dbReference>
<evidence type="ECO:0000259" key="6">
    <source>
        <dbReference type="PROSITE" id="PS50089"/>
    </source>
</evidence>
<accession>A0AAQ4DQJ7</accession>
<dbReference type="InterPro" id="IPR013083">
    <property type="entry name" value="Znf_RING/FYVE/PHD"/>
</dbReference>
<name>A0AAQ4DQJ7_AMBAM</name>
<proteinExistence type="predicted"/>
<dbReference type="InterPro" id="IPR018957">
    <property type="entry name" value="Znf_C3HC4_RING-type"/>
</dbReference>
<protein>
    <recommendedName>
        <fullName evidence="6">RING-type domain-containing protein</fullName>
    </recommendedName>
</protein>
<evidence type="ECO:0000256" key="5">
    <source>
        <dbReference type="SAM" id="MobiDB-lite"/>
    </source>
</evidence>
<dbReference type="AlphaFoldDB" id="A0AAQ4DQJ7"/>
<dbReference type="SUPFAM" id="SSF57850">
    <property type="entry name" value="RING/U-box"/>
    <property type="match status" value="1"/>
</dbReference>
<keyword evidence="8" id="KW-1185">Reference proteome</keyword>
<feature type="region of interest" description="Disordered" evidence="5">
    <location>
        <begin position="1"/>
        <end position="30"/>
    </location>
</feature>
<evidence type="ECO:0000313" key="8">
    <source>
        <dbReference type="Proteomes" id="UP001321473"/>
    </source>
</evidence>
<dbReference type="EMBL" id="JARKHS020028056">
    <property type="protein sequence ID" value="KAK8764737.1"/>
    <property type="molecule type" value="Genomic_DNA"/>
</dbReference>
<dbReference type="PANTHER" id="PTHR10131:SF138">
    <property type="entry name" value="RE66324P"/>
    <property type="match status" value="1"/>
</dbReference>
<dbReference type="GO" id="GO:0009898">
    <property type="term" value="C:cytoplasmic side of plasma membrane"/>
    <property type="evidence" value="ECO:0007669"/>
    <property type="project" value="TreeGrafter"/>
</dbReference>
<evidence type="ECO:0000256" key="1">
    <source>
        <dbReference type="ARBA" id="ARBA00022723"/>
    </source>
</evidence>
<sequence length="690" mass="77305">MLEKGNKGAEVSFSPLSAATEHPAPRRRCNGFRGAQSLPCRHQSSEGGTEIVALLRDTLETERSRILLAFVGGDNALSAAAHIQPSDIRAPSLRGSVAAMQDPGGGRRPVRLSAAGLGGLSWRPTRFVVDTLHPYVCSLCGLIPKTTVLLPCAHALCEHCKTGSIQDGAGGVCPLDEESFDEEECSRNSLAARRINRLKAYCWNQEQGCPFVDTLPSVLRHYEEECSFHAVECPRCGNSVPLSDLVTHYRAGCGDTATSSLRNLHLEDKQRQQNEGIVQVGDVKAALEEFKTLLSNPHQDQLLALQSQINILTEGTTKHNLSQTRTLGLISRTICELRLQNEAVISELKRHCEEECSSQAVECPRCGSSVRRSDLVTHYRAGCGGAAASKTEDKQPQQDEGGFQIHDITAALEELKTLLREPLQLHLPGLQSQMNDLTEEVTEHNQGQMLVLGQISRAICELRSQNETVISTLKQNFDEEESWDRRTPIPWRLEERHILRKLELFADESLAHLEDMRQAAVQHIDHPTIRLDRFSTFAVTERCGLGRHCWLTWREGWQECLNYEFIVKNVGQIFRRASHDRVLVGEVTQWHWRDVYFTVAIVKNGRQESLDVCFRFATTLESSRTDWKVKSVELRSCNGKDARYMVRADEAEPSRGAFEWDHVFWIRISELKNIEFVSGGGVKVIASVET</sequence>
<keyword evidence="2 4" id="KW-0863">Zinc-finger</keyword>
<dbReference type="InterPro" id="IPR001841">
    <property type="entry name" value="Znf_RING"/>
</dbReference>
<dbReference type="PANTHER" id="PTHR10131">
    <property type="entry name" value="TNF RECEPTOR ASSOCIATED FACTOR"/>
    <property type="match status" value="1"/>
</dbReference>
<dbReference type="Proteomes" id="UP001321473">
    <property type="component" value="Unassembled WGS sequence"/>
</dbReference>
<dbReference type="Gene3D" id="3.30.40.10">
    <property type="entry name" value="Zinc/RING finger domain, C3HC4 (zinc finger)"/>
    <property type="match status" value="3"/>
</dbReference>
<dbReference type="GO" id="GO:0005164">
    <property type="term" value="F:tumor necrosis factor receptor binding"/>
    <property type="evidence" value="ECO:0007669"/>
    <property type="project" value="TreeGrafter"/>
</dbReference>
<dbReference type="Pfam" id="PF00097">
    <property type="entry name" value="zf-C3HC4"/>
    <property type="match status" value="1"/>
</dbReference>
<comment type="caution">
    <text evidence="7">The sequence shown here is derived from an EMBL/GenBank/DDBJ whole genome shotgun (WGS) entry which is preliminary data.</text>
</comment>
<organism evidence="7 8">
    <name type="scientific">Amblyomma americanum</name>
    <name type="common">Lone star tick</name>
    <dbReference type="NCBI Taxonomy" id="6943"/>
    <lineage>
        <taxon>Eukaryota</taxon>
        <taxon>Metazoa</taxon>
        <taxon>Ecdysozoa</taxon>
        <taxon>Arthropoda</taxon>
        <taxon>Chelicerata</taxon>
        <taxon>Arachnida</taxon>
        <taxon>Acari</taxon>
        <taxon>Parasitiformes</taxon>
        <taxon>Ixodida</taxon>
        <taxon>Ixodoidea</taxon>
        <taxon>Ixodidae</taxon>
        <taxon>Amblyomminae</taxon>
        <taxon>Amblyomma</taxon>
    </lineage>
</organism>
<reference evidence="7 8" key="1">
    <citation type="journal article" date="2023" name="Arcadia Sci">
        <title>De novo assembly of a long-read Amblyomma americanum tick genome.</title>
        <authorList>
            <person name="Chou S."/>
            <person name="Poskanzer K.E."/>
            <person name="Rollins M."/>
            <person name="Thuy-Boun P.S."/>
        </authorList>
    </citation>
    <scope>NUCLEOTIDE SEQUENCE [LARGE SCALE GENOMIC DNA]</scope>
    <source>
        <strain evidence="7">F_SG_1</strain>
        <tissue evidence="7">Salivary glands</tissue>
    </source>
</reference>
<dbReference type="GO" id="GO:0008270">
    <property type="term" value="F:zinc ion binding"/>
    <property type="evidence" value="ECO:0007669"/>
    <property type="project" value="UniProtKB-KW"/>
</dbReference>
<evidence type="ECO:0000256" key="2">
    <source>
        <dbReference type="ARBA" id="ARBA00022771"/>
    </source>
</evidence>
<dbReference type="SUPFAM" id="SSF49599">
    <property type="entry name" value="TRAF domain-like"/>
    <property type="match status" value="1"/>
</dbReference>